<dbReference type="Proteomes" id="UP000637643">
    <property type="component" value="Unassembled WGS sequence"/>
</dbReference>
<reference evidence="2" key="1">
    <citation type="journal article" date="2014" name="Int. J. Syst. Evol. Microbiol.">
        <title>Complete genome sequence of Corynebacterium casei LMG S-19264T (=DSM 44701T), isolated from a smear-ripened cheese.</title>
        <authorList>
            <consortium name="US DOE Joint Genome Institute (JGI-PGF)"/>
            <person name="Walter F."/>
            <person name="Albersmeier A."/>
            <person name="Kalinowski J."/>
            <person name="Ruckert C."/>
        </authorList>
    </citation>
    <scope>NUCLEOTIDE SEQUENCE</scope>
    <source>
        <strain evidence="2">CGMCC 1.16134</strain>
    </source>
</reference>
<gene>
    <name evidence="2" type="ORF">GCM10010912_14420</name>
</gene>
<organism evidence="2 3">
    <name type="scientific">Paenibacillus albidus</name>
    <dbReference type="NCBI Taxonomy" id="2041023"/>
    <lineage>
        <taxon>Bacteria</taxon>
        <taxon>Bacillati</taxon>
        <taxon>Bacillota</taxon>
        <taxon>Bacilli</taxon>
        <taxon>Bacillales</taxon>
        <taxon>Paenibacillaceae</taxon>
        <taxon>Paenibacillus</taxon>
    </lineage>
</organism>
<feature type="domain" description="Rhodanese" evidence="1">
    <location>
        <begin position="39"/>
        <end position="121"/>
    </location>
</feature>
<dbReference type="Pfam" id="PF00581">
    <property type="entry name" value="Rhodanese"/>
    <property type="match status" value="1"/>
</dbReference>
<dbReference type="CDD" id="cd00158">
    <property type="entry name" value="RHOD"/>
    <property type="match status" value="1"/>
</dbReference>
<dbReference type="PROSITE" id="PS50206">
    <property type="entry name" value="RHODANESE_3"/>
    <property type="match status" value="1"/>
</dbReference>
<name>A0A917C3D9_9BACL</name>
<dbReference type="EMBL" id="BMKR01000005">
    <property type="protein sequence ID" value="GGF70376.1"/>
    <property type="molecule type" value="Genomic_DNA"/>
</dbReference>
<proteinExistence type="predicted"/>
<evidence type="ECO:0000313" key="3">
    <source>
        <dbReference type="Proteomes" id="UP000637643"/>
    </source>
</evidence>
<evidence type="ECO:0000313" key="2">
    <source>
        <dbReference type="EMBL" id="GGF70376.1"/>
    </source>
</evidence>
<keyword evidence="3" id="KW-1185">Reference proteome</keyword>
<dbReference type="InterPro" id="IPR001763">
    <property type="entry name" value="Rhodanese-like_dom"/>
</dbReference>
<dbReference type="SMART" id="SM00450">
    <property type="entry name" value="RHOD"/>
    <property type="match status" value="1"/>
</dbReference>
<dbReference type="RefSeq" id="WP_189023381.1">
    <property type="nucleotide sequence ID" value="NZ_BMKR01000005.1"/>
</dbReference>
<protein>
    <recommendedName>
        <fullName evidence="1">Rhodanese domain-containing protein</fullName>
    </recommendedName>
</protein>
<comment type="caution">
    <text evidence="2">The sequence shown here is derived from an EMBL/GenBank/DDBJ whole genome shotgun (WGS) entry which is preliminary data.</text>
</comment>
<dbReference type="AlphaFoldDB" id="A0A917C3D9"/>
<evidence type="ECO:0000259" key="1">
    <source>
        <dbReference type="PROSITE" id="PS50206"/>
    </source>
</evidence>
<dbReference type="SUPFAM" id="SSF52821">
    <property type="entry name" value="Rhodanese/Cell cycle control phosphatase"/>
    <property type="match status" value="1"/>
</dbReference>
<sequence length="136" mass="15878">MTMVYILTGLFGLWLLIQLWPLRALTFIRSEEWDPFRKRWENVKILDVRDASEYSIRHIPGSINISIGRLPFLWSKNLAPNDEVIIFSSSWVQGKKAARILARRGFQDLYAVRSCYLTMTIGDISNNNDYRSGYCK</sequence>
<dbReference type="InterPro" id="IPR036873">
    <property type="entry name" value="Rhodanese-like_dom_sf"/>
</dbReference>
<dbReference type="Gene3D" id="3.40.250.10">
    <property type="entry name" value="Rhodanese-like domain"/>
    <property type="match status" value="1"/>
</dbReference>
<reference evidence="2" key="2">
    <citation type="submission" date="2020-09" db="EMBL/GenBank/DDBJ databases">
        <authorList>
            <person name="Sun Q."/>
            <person name="Zhou Y."/>
        </authorList>
    </citation>
    <scope>NUCLEOTIDE SEQUENCE</scope>
    <source>
        <strain evidence="2">CGMCC 1.16134</strain>
    </source>
</reference>
<accession>A0A917C3D9</accession>